<protein>
    <submittedName>
        <fullName evidence="2">Acyl dehydratase</fullName>
    </submittedName>
</protein>
<keyword evidence="3" id="KW-1185">Reference proteome</keyword>
<evidence type="ECO:0000313" key="2">
    <source>
        <dbReference type="EMBL" id="RCW68490.1"/>
    </source>
</evidence>
<dbReference type="OrthoDB" id="6703795at2"/>
<evidence type="ECO:0000313" key="3">
    <source>
        <dbReference type="Proteomes" id="UP000252884"/>
    </source>
</evidence>
<dbReference type="InterPro" id="IPR029069">
    <property type="entry name" value="HotDog_dom_sf"/>
</dbReference>
<name>A0A368XKQ5_9BURK</name>
<dbReference type="Proteomes" id="UP000252884">
    <property type="component" value="Unassembled WGS sequence"/>
</dbReference>
<dbReference type="PANTHER" id="PTHR43664:SF1">
    <property type="entry name" value="BETA-METHYLMALYL-COA DEHYDRATASE"/>
    <property type="match status" value="1"/>
</dbReference>
<evidence type="ECO:0000259" key="1">
    <source>
        <dbReference type="Pfam" id="PF01575"/>
    </source>
</evidence>
<dbReference type="Gene3D" id="3.10.129.10">
    <property type="entry name" value="Hotdog Thioesterase"/>
    <property type="match status" value="1"/>
</dbReference>
<organism evidence="2 3">
    <name type="scientific">Pseudorhodoferax soli</name>
    <dbReference type="NCBI Taxonomy" id="545864"/>
    <lineage>
        <taxon>Bacteria</taxon>
        <taxon>Pseudomonadati</taxon>
        <taxon>Pseudomonadota</taxon>
        <taxon>Betaproteobacteria</taxon>
        <taxon>Burkholderiales</taxon>
        <taxon>Comamonadaceae</taxon>
    </lineage>
</organism>
<reference evidence="2 3" key="1">
    <citation type="submission" date="2018-07" db="EMBL/GenBank/DDBJ databases">
        <title>Genomic Encyclopedia of Type Strains, Phase IV (KMG-IV): sequencing the most valuable type-strain genomes for metagenomic binning, comparative biology and taxonomic classification.</title>
        <authorList>
            <person name="Goeker M."/>
        </authorList>
    </citation>
    <scope>NUCLEOTIDE SEQUENCE [LARGE SCALE GENOMIC DNA]</scope>
    <source>
        <strain evidence="2 3">DSM 21634</strain>
    </source>
</reference>
<dbReference type="SUPFAM" id="SSF54637">
    <property type="entry name" value="Thioesterase/thiol ester dehydrase-isomerase"/>
    <property type="match status" value="1"/>
</dbReference>
<dbReference type="AlphaFoldDB" id="A0A368XKQ5"/>
<sequence>MSAAAEAKGGSRRIAPRTPVFEDFVEGDVHVSYSRTVTESHLVGFTAMAGLQLPLFIDREHARAATAFGGPIAPGFLTASLSAGMMESILGPNTLAGLGMDAFRFLQPVRVGDTLHAEVRISGTKETRDPTRGVVSLAISVLNQRDEVALDYTARVLMKRA</sequence>
<comment type="caution">
    <text evidence="2">The sequence shown here is derived from an EMBL/GenBank/DDBJ whole genome shotgun (WGS) entry which is preliminary data.</text>
</comment>
<dbReference type="PANTHER" id="PTHR43664">
    <property type="entry name" value="MONOAMINE OXIDASE-RELATED"/>
    <property type="match status" value="1"/>
</dbReference>
<feature type="domain" description="MaoC-like" evidence="1">
    <location>
        <begin position="26"/>
        <end position="135"/>
    </location>
</feature>
<gene>
    <name evidence="2" type="ORF">DES41_10711</name>
</gene>
<dbReference type="EMBL" id="QPJK01000007">
    <property type="protein sequence ID" value="RCW68490.1"/>
    <property type="molecule type" value="Genomic_DNA"/>
</dbReference>
<accession>A0A368XKQ5</accession>
<dbReference type="InterPro" id="IPR052342">
    <property type="entry name" value="MCH/BMMD"/>
</dbReference>
<dbReference type="Pfam" id="PF01575">
    <property type="entry name" value="MaoC_dehydratas"/>
    <property type="match status" value="1"/>
</dbReference>
<proteinExistence type="predicted"/>
<dbReference type="InterPro" id="IPR002539">
    <property type="entry name" value="MaoC-like_dom"/>
</dbReference>
<dbReference type="RefSeq" id="WP_114470043.1">
    <property type="nucleotide sequence ID" value="NZ_QPJK01000007.1"/>
</dbReference>